<protein>
    <recommendedName>
        <fullName evidence="19">Peptidase S1 domain-containing protein</fullName>
    </recommendedName>
</protein>
<dbReference type="GO" id="GO:0004252">
    <property type="term" value="F:serine-type endopeptidase activity"/>
    <property type="evidence" value="ECO:0007669"/>
    <property type="project" value="InterPro"/>
</dbReference>
<dbReference type="PANTHER" id="PTHR24276">
    <property type="entry name" value="POLYSERASE-RELATED"/>
    <property type="match status" value="1"/>
</dbReference>
<keyword evidence="12 18" id="KW-0472">Membrane</keyword>
<feature type="compositionally biased region" description="Basic and acidic residues" evidence="17">
    <location>
        <begin position="539"/>
        <end position="549"/>
    </location>
</feature>
<proteinExistence type="inferred from homology"/>
<evidence type="ECO:0000256" key="14">
    <source>
        <dbReference type="ARBA" id="ARBA00023157"/>
    </source>
</evidence>
<organism evidence="20">
    <name type="scientific">Anopheles coluzzii</name>
    <name type="common">African malaria mosquito</name>
    <dbReference type="NCBI Taxonomy" id="1518534"/>
    <lineage>
        <taxon>Eukaryota</taxon>
        <taxon>Metazoa</taxon>
        <taxon>Ecdysozoa</taxon>
        <taxon>Arthropoda</taxon>
        <taxon>Hexapoda</taxon>
        <taxon>Insecta</taxon>
        <taxon>Pterygota</taxon>
        <taxon>Neoptera</taxon>
        <taxon>Endopterygota</taxon>
        <taxon>Diptera</taxon>
        <taxon>Nematocera</taxon>
        <taxon>Culicoidea</taxon>
        <taxon>Culicidae</taxon>
        <taxon>Anophelinae</taxon>
        <taxon>Anopheles</taxon>
    </lineage>
</organism>
<dbReference type="VEuPathDB" id="VectorBase:ACON2_030713"/>
<dbReference type="GO" id="GO:0016020">
    <property type="term" value="C:membrane"/>
    <property type="evidence" value="ECO:0007669"/>
    <property type="project" value="UniProtKB-SubCell"/>
</dbReference>
<accession>A0A8W7NZU1</accession>
<evidence type="ECO:0000313" key="20">
    <source>
        <dbReference type="EnsemblMetazoa" id="ACOM023343-PA.1"/>
    </source>
</evidence>
<evidence type="ECO:0000256" key="10">
    <source>
        <dbReference type="ARBA" id="ARBA00022889"/>
    </source>
</evidence>
<dbReference type="GO" id="GO:0005576">
    <property type="term" value="C:extracellular region"/>
    <property type="evidence" value="ECO:0007669"/>
    <property type="project" value="UniProtKB-SubCell"/>
</dbReference>
<keyword evidence="4" id="KW-0964">Secreted</keyword>
<dbReference type="InterPro" id="IPR043504">
    <property type="entry name" value="Peptidase_S1_PA_chymotrypsin"/>
</dbReference>
<evidence type="ECO:0000256" key="16">
    <source>
        <dbReference type="RuleBase" id="RU363034"/>
    </source>
</evidence>
<dbReference type="GO" id="GO:0016485">
    <property type="term" value="P:protein processing"/>
    <property type="evidence" value="ECO:0007669"/>
    <property type="project" value="UniProtKB-ARBA"/>
</dbReference>
<evidence type="ECO:0000256" key="4">
    <source>
        <dbReference type="ARBA" id="ARBA00022525"/>
    </source>
</evidence>
<dbReference type="Proteomes" id="UP000075882">
    <property type="component" value="Unassembled WGS sequence"/>
</dbReference>
<dbReference type="InterPro" id="IPR018114">
    <property type="entry name" value="TRYPSIN_HIS"/>
</dbReference>
<dbReference type="GO" id="GO:0042246">
    <property type="term" value="P:tissue regeneration"/>
    <property type="evidence" value="ECO:0007669"/>
    <property type="project" value="InterPro"/>
</dbReference>
<dbReference type="InterPro" id="IPR001314">
    <property type="entry name" value="Peptidase_S1A"/>
</dbReference>
<comment type="subcellular location">
    <subcellularLocation>
        <location evidence="1">Membrane</location>
        <topology evidence="1">Multi-pass membrane protein</topology>
    </subcellularLocation>
    <subcellularLocation>
        <location evidence="2">Secreted</location>
    </subcellularLocation>
</comment>
<dbReference type="PROSITE" id="PS00134">
    <property type="entry name" value="TRYPSIN_HIS"/>
    <property type="match status" value="2"/>
</dbReference>
<name>A0A8W7NZU1_ANOCL</name>
<dbReference type="SMART" id="SM00020">
    <property type="entry name" value="Tryp_SPc"/>
    <property type="match status" value="2"/>
</dbReference>
<dbReference type="InterPro" id="IPR001254">
    <property type="entry name" value="Trypsin_dom"/>
</dbReference>
<dbReference type="VEuPathDB" id="VectorBase:ACON2_035230"/>
<evidence type="ECO:0000256" key="3">
    <source>
        <dbReference type="ARBA" id="ARBA00008141"/>
    </source>
</evidence>
<reference evidence="20" key="1">
    <citation type="submission" date="2022-08" db="UniProtKB">
        <authorList>
            <consortium name="EnsemblMetazoa"/>
        </authorList>
    </citation>
    <scope>IDENTIFICATION</scope>
</reference>
<keyword evidence="9 16" id="KW-0720">Serine protease</keyword>
<evidence type="ECO:0000256" key="12">
    <source>
        <dbReference type="ARBA" id="ARBA00023136"/>
    </source>
</evidence>
<evidence type="ECO:0000256" key="7">
    <source>
        <dbReference type="ARBA" id="ARBA00022757"/>
    </source>
</evidence>
<dbReference type="InterPro" id="IPR007007">
    <property type="entry name" value="Ninjurin"/>
</dbReference>
<evidence type="ECO:0000256" key="17">
    <source>
        <dbReference type="SAM" id="MobiDB-lite"/>
    </source>
</evidence>
<dbReference type="PROSITE" id="PS00135">
    <property type="entry name" value="TRYPSIN_SER"/>
    <property type="match status" value="2"/>
</dbReference>
<dbReference type="AlphaFoldDB" id="A0A8W7NZU1"/>
<evidence type="ECO:0000256" key="18">
    <source>
        <dbReference type="SAM" id="Phobius"/>
    </source>
</evidence>
<dbReference type="EnsemblMetazoa" id="ACOM023343-RA">
    <property type="protein sequence ID" value="ACOM023343-PA.1"/>
    <property type="gene ID" value="ACOM023343"/>
</dbReference>
<evidence type="ECO:0000256" key="9">
    <source>
        <dbReference type="ARBA" id="ARBA00022825"/>
    </source>
</evidence>
<dbReference type="InterPro" id="IPR033116">
    <property type="entry name" value="TRYPSIN_SER"/>
</dbReference>
<feature type="transmembrane region" description="Helical" evidence="18">
    <location>
        <begin position="595"/>
        <end position="620"/>
    </location>
</feature>
<keyword evidence="14" id="KW-1015">Disulfide bond</keyword>
<keyword evidence="8 16" id="KW-0378">Hydrolase</keyword>
<keyword evidence="11 18" id="KW-1133">Transmembrane helix</keyword>
<feature type="domain" description="Peptidase S1" evidence="19">
    <location>
        <begin position="303"/>
        <end position="519"/>
    </location>
</feature>
<evidence type="ECO:0000256" key="8">
    <source>
        <dbReference type="ARBA" id="ARBA00022801"/>
    </source>
</evidence>
<dbReference type="PANTHER" id="PTHR24276:SF96">
    <property type="entry name" value="PEPTIDASE S1 DOMAIN-CONTAINING PROTEIN"/>
    <property type="match status" value="1"/>
</dbReference>
<dbReference type="PRINTS" id="PR00722">
    <property type="entry name" value="CHYMOTRYPSIN"/>
</dbReference>
<dbReference type="GO" id="GO:0007155">
    <property type="term" value="P:cell adhesion"/>
    <property type="evidence" value="ECO:0007669"/>
    <property type="project" value="UniProtKB-KW"/>
</dbReference>
<comment type="similarity">
    <text evidence="15">Belongs to the peptidase S1 family. CLIP subfamily.</text>
</comment>
<dbReference type="Pfam" id="PF04923">
    <property type="entry name" value="Ninjurin"/>
    <property type="match status" value="1"/>
</dbReference>
<evidence type="ECO:0000256" key="5">
    <source>
        <dbReference type="ARBA" id="ARBA00022670"/>
    </source>
</evidence>
<feature type="domain" description="Peptidase S1" evidence="19">
    <location>
        <begin position="44"/>
        <end position="266"/>
    </location>
</feature>
<evidence type="ECO:0000256" key="11">
    <source>
        <dbReference type="ARBA" id="ARBA00022989"/>
    </source>
</evidence>
<sequence>LAIFEFSSTSIMLRKVFAVVSVLLVVSAAKVPKLVLDDNYVNRVVGGEVAKNGSAPYQVSLQVPGWGHNCGGSLLNDRWVLTAAHCLVGYEPSDLMVLVGTNSLKEGGELLKVDKLLYHSRYNRPQFHNDIGLMRLEQPVQFSELVQSVEYLEKAVPVNATVRLTGWGRTSTNGNVPTLLQSLNVVTLSNEDCKAKMGNPENVDLGHVCTLTKAGEGACNGDSGGPLVYEGKLVGVVNFGVPCGRGFPDGFARVSYYHEWVRTTMANNSIMLRKVFAVASVLLVVSAAKVPKLVLDDNYVNRVVGGEVAKNGSAPYQVSLQVPGWGHNCGGSLLNDRWVLTAAHCLVGHAPGDLMVLVGTNSLKEGGELLKVDKLLYHSRYNLPRFHNDIGLVRLEQPVRFSELVQSVEYSEKAVPANATVRLTGWGRTSANGPSPTLLQSLNVVTLSNEDCNKKAGDPGYTDVGHLCTLTKTGEGACNGDSGGPLVYEGKLVGVVNFGVPCALGYPDGFARVSYYHDWKPYPAPEICDQEKGQLQLQKSEESDQREPTNKQINAELSSFVQKKSFAQNMMDIALLSANTNQLRYVIDLGDKHPYYMTSLMLIIVSLVMQVVVGLSMLYVNRYNMKNRSEIKAASHMNNLSVAGVFMVTLVNVFISTFNGAGAGTPPIPETGGVKKVHNK</sequence>
<evidence type="ECO:0000256" key="6">
    <source>
        <dbReference type="ARBA" id="ARBA00022692"/>
    </source>
</evidence>
<dbReference type="GO" id="GO:0007586">
    <property type="term" value="P:digestion"/>
    <property type="evidence" value="ECO:0007669"/>
    <property type="project" value="UniProtKB-KW"/>
</dbReference>
<dbReference type="CDD" id="cd00190">
    <property type="entry name" value="Tryp_SPc"/>
    <property type="match status" value="2"/>
</dbReference>
<feature type="region of interest" description="Disordered" evidence="17">
    <location>
        <begin position="531"/>
        <end position="550"/>
    </location>
</feature>
<evidence type="ECO:0000256" key="1">
    <source>
        <dbReference type="ARBA" id="ARBA00004141"/>
    </source>
</evidence>
<comment type="similarity">
    <text evidence="3">Belongs to the ninjurin family.</text>
</comment>
<dbReference type="Pfam" id="PF00089">
    <property type="entry name" value="Trypsin"/>
    <property type="match status" value="2"/>
</dbReference>
<dbReference type="FunFam" id="2.40.10.10:FF:000047">
    <property type="entry name" value="Trypsin eta"/>
    <property type="match status" value="2"/>
</dbReference>
<keyword evidence="7" id="KW-0222">Digestion</keyword>
<keyword evidence="13" id="KW-0865">Zymogen</keyword>
<dbReference type="InterPro" id="IPR009003">
    <property type="entry name" value="Peptidase_S1_PA"/>
</dbReference>
<evidence type="ECO:0000256" key="2">
    <source>
        <dbReference type="ARBA" id="ARBA00004613"/>
    </source>
</evidence>
<evidence type="ECO:0000256" key="15">
    <source>
        <dbReference type="ARBA" id="ARBA00024195"/>
    </source>
</evidence>
<keyword evidence="5 16" id="KW-0645">Protease</keyword>
<evidence type="ECO:0000259" key="19">
    <source>
        <dbReference type="PROSITE" id="PS50240"/>
    </source>
</evidence>
<keyword evidence="6 18" id="KW-0812">Transmembrane</keyword>
<keyword evidence="10" id="KW-0130">Cell adhesion</keyword>
<evidence type="ECO:0000256" key="13">
    <source>
        <dbReference type="ARBA" id="ARBA00023145"/>
    </source>
</evidence>
<dbReference type="Gene3D" id="2.40.10.10">
    <property type="entry name" value="Trypsin-like serine proteases"/>
    <property type="match status" value="4"/>
</dbReference>
<feature type="transmembrane region" description="Helical" evidence="18">
    <location>
        <begin position="640"/>
        <end position="658"/>
    </location>
</feature>
<dbReference type="SUPFAM" id="SSF50494">
    <property type="entry name" value="Trypsin-like serine proteases"/>
    <property type="match status" value="2"/>
</dbReference>
<dbReference type="PROSITE" id="PS50240">
    <property type="entry name" value="TRYPSIN_DOM"/>
    <property type="match status" value="2"/>
</dbReference>
<dbReference type="InterPro" id="IPR050430">
    <property type="entry name" value="Peptidase_S1"/>
</dbReference>